<dbReference type="RefSeq" id="WP_114844364.1">
    <property type="nucleotide sequence ID" value="NZ_JBHSPE010000001.1"/>
</dbReference>
<dbReference type="AlphaFoldDB" id="A0A369UTC0"/>
<feature type="signal peptide" evidence="1">
    <location>
        <begin position="1"/>
        <end position="21"/>
    </location>
</feature>
<dbReference type="InterPro" id="IPR002925">
    <property type="entry name" value="Dienelactn_hydro"/>
</dbReference>
<reference evidence="3 4" key="1">
    <citation type="submission" date="2018-07" db="EMBL/GenBank/DDBJ databases">
        <title>Dyella tabacisoli L4-6T, whole genome shotgun sequence.</title>
        <authorList>
            <person name="Zhou X.-K."/>
            <person name="Li W.-J."/>
            <person name="Duan Y.-Q."/>
        </authorList>
    </citation>
    <scope>NUCLEOTIDE SEQUENCE [LARGE SCALE GENOMIC DNA]</scope>
    <source>
        <strain evidence="3 4">L4-6</strain>
    </source>
</reference>
<feature type="domain" description="Dienelactone hydrolase" evidence="2">
    <location>
        <begin position="46"/>
        <end position="257"/>
    </location>
</feature>
<dbReference type="GO" id="GO:0016787">
    <property type="term" value="F:hydrolase activity"/>
    <property type="evidence" value="ECO:0007669"/>
    <property type="project" value="UniProtKB-KW"/>
</dbReference>
<name>A0A369UTC0_9GAMM</name>
<dbReference type="PANTHER" id="PTHR22946:SF4">
    <property type="entry name" value="ESTERASE FRSA"/>
    <property type="match status" value="1"/>
</dbReference>
<dbReference type="Proteomes" id="UP000253782">
    <property type="component" value="Unassembled WGS sequence"/>
</dbReference>
<dbReference type="Pfam" id="PF01738">
    <property type="entry name" value="DLH"/>
    <property type="match status" value="1"/>
</dbReference>
<dbReference type="PANTHER" id="PTHR22946">
    <property type="entry name" value="DIENELACTONE HYDROLASE DOMAIN-CONTAINING PROTEIN-RELATED"/>
    <property type="match status" value="1"/>
</dbReference>
<dbReference type="SUPFAM" id="SSF53474">
    <property type="entry name" value="alpha/beta-Hydrolases"/>
    <property type="match status" value="1"/>
</dbReference>
<organism evidence="3 4">
    <name type="scientific">Dyella tabacisoli</name>
    <dbReference type="NCBI Taxonomy" id="2282381"/>
    <lineage>
        <taxon>Bacteria</taxon>
        <taxon>Pseudomonadati</taxon>
        <taxon>Pseudomonadota</taxon>
        <taxon>Gammaproteobacteria</taxon>
        <taxon>Lysobacterales</taxon>
        <taxon>Rhodanobacteraceae</taxon>
        <taxon>Dyella</taxon>
    </lineage>
</organism>
<evidence type="ECO:0000313" key="4">
    <source>
        <dbReference type="Proteomes" id="UP000253782"/>
    </source>
</evidence>
<evidence type="ECO:0000256" key="1">
    <source>
        <dbReference type="SAM" id="SignalP"/>
    </source>
</evidence>
<comment type="caution">
    <text evidence="3">The sequence shown here is derived from an EMBL/GenBank/DDBJ whole genome shotgun (WGS) entry which is preliminary data.</text>
</comment>
<gene>
    <name evidence="3" type="ORF">DVJ77_04865</name>
</gene>
<feature type="chain" id="PRO_5016885898" evidence="1">
    <location>
        <begin position="22"/>
        <end position="262"/>
    </location>
</feature>
<protein>
    <submittedName>
        <fullName evidence="3">Dienelactone hydrolase family protein</fullName>
    </submittedName>
</protein>
<dbReference type="EMBL" id="QQAH01000003">
    <property type="protein sequence ID" value="RDD82850.1"/>
    <property type="molecule type" value="Genomic_DNA"/>
</dbReference>
<dbReference type="InterPro" id="IPR050261">
    <property type="entry name" value="FrsA_esterase"/>
</dbReference>
<keyword evidence="4" id="KW-1185">Reference proteome</keyword>
<dbReference type="Gene3D" id="3.40.50.1820">
    <property type="entry name" value="alpha/beta hydrolase"/>
    <property type="match status" value="1"/>
</dbReference>
<dbReference type="OrthoDB" id="9787933at2"/>
<proteinExistence type="predicted"/>
<keyword evidence="3" id="KW-0378">Hydrolase</keyword>
<dbReference type="InterPro" id="IPR029058">
    <property type="entry name" value="AB_hydrolase_fold"/>
</dbReference>
<keyword evidence="1" id="KW-0732">Signal</keyword>
<evidence type="ECO:0000313" key="3">
    <source>
        <dbReference type="EMBL" id="RDD82850.1"/>
    </source>
</evidence>
<accession>A0A369UTC0</accession>
<evidence type="ECO:0000259" key="2">
    <source>
        <dbReference type="Pfam" id="PF01738"/>
    </source>
</evidence>
<sequence>MRIARLGCLLLLATCSFAAQAKMVHKPVEWILDGTTFHSVLVYDDAVSAKRPGLVMVPNWYGVNDDALTKAEGIAGKDYVILVTDMYGKKIRPTTDDQAMAAVKSLYGDRPLMRQRVNTALDQLKAQAKDAPIDLAHLAAIGFCFGGSAVLDLARSGADIAAVASFHGGLDTDKPELAKQIKARVLVMNGADDRGTMPDADKFMDEMRASPADWQFVVLGNAVHCFTEKGQNKQGCRYDERAAQRSYRLMHDWLRAAFAGTP</sequence>